<dbReference type="Proteomes" id="UP000035514">
    <property type="component" value="Unassembled WGS sequence"/>
</dbReference>
<evidence type="ECO:0000256" key="1">
    <source>
        <dbReference type="SAM" id="Phobius"/>
    </source>
</evidence>
<evidence type="ECO:0000313" key="3">
    <source>
        <dbReference type="EMBL" id="KLE02073.1"/>
    </source>
</evidence>
<gene>
    <name evidence="3" type="ORF">AA20_01560</name>
</gene>
<dbReference type="PANTHER" id="PTHR42709">
    <property type="entry name" value="ALKALINE PHOSPHATASE LIKE PROTEIN"/>
    <property type="match status" value="1"/>
</dbReference>
<accession>A0A0G9KCX4</accession>
<dbReference type="InterPro" id="IPR032816">
    <property type="entry name" value="VTT_dom"/>
</dbReference>
<feature type="domain" description="VTT" evidence="2">
    <location>
        <begin position="26"/>
        <end position="139"/>
    </location>
</feature>
<evidence type="ECO:0000313" key="4">
    <source>
        <dbReference type="Proteomes" id="UP000035514"/>
    </source>
</evidence>
<dbReference type="Pfam" id="PF09335">
    <property type="entry name" value="VTT_dom"/>
    <property type="match status" value="1"/>
</dbReference>
<protein>
    <submittedName>
        <fullName evidence="3">Membrane protein</fullName>
    </submittedName>
</protein>
<dbReference type="PATRIC" id="fig|1447256.3.peg.301"/>
<dbReference type="AlphaFoldDB" id="A0A0G9KCX4"/>
<keyword evidence="1" id="KW-1133">Transmembrane helix</keyword>
<sequence length="177" mass="19690">MEQFIQDWGYIALFLYTFGGGFVGLAIAGALSYAGDLNIYICVAVATVSNFVGSQFLFFLARKNKTYAKDIMKKYGRKVALTHLIMKKYGSFVIFIQKFIYGVKTLVPLAIGITKYSVIKFTIFNAIASTVWACVIGYISFTAGKFLLSLSEDFKYVGLVAVTAIILIVIFTNKNRK</sequence>
<keyword evidence="1" id="KW-0472">Membrane</keyword>
<comment type="caution">
    <text evidence="3">The sequence shown here is derived from an EMBL/GenBank/DDBJ whole genome shotgun (WGS) entry which is preliminary data.</text>
</comment>
<dbReference type="PANTHER" id="PTHR42709:SF2">
    <property type="entry name" value="INNER MEMBRANE PROTEIN YOHD"/>
    <property type="match status" value="1"/>
</dbReference>
<organism evidence="3 4">
    <name type="scientific">Aliarcobacter butzleri L348</name>
    <dbReference type="NCBI Taxonomy" id="1447256"/>
    <lineage>
        <taxon>Bacteria</taxon>
        <taxon>Pseudomonadati</taxon>
        <taxon>Campylobacterota</taxon>
        <taxon>Epsilonproteobacteria</taxon>
        <taxon>Campylobacterales</taxon>
        <taxon>Arcobacteraceae</taxon>
        <taxon>Aliarcobacter</taxon>
    </lineage>
</organism>
<name>A0A0G9KCX4_9BACT</name>
<dbReference type="EMBL" id="JAIQ01000038">
    <property type="protein sequence ID" value="KLE02073.1"/>
    <property type="molecule type" value="Genomic_DNA"/>
</dbReference>
<feature type="transmembrane region" description="Helical" evidence="1">
    <location>
        <begin position="12"/>
        <end position="31"/>
    </location>
</feature>
<keyword evidence="1" id="KW-0812">Transmembrane</keyword>
<proteinExistence type="predicted"/>
<dbReference type="GO" id="GO:0005886">
    <property type="term" value="C:plasma membrane"/>
    <property type="evidence" value="ECO:0007669"/>
    <property type="project" value="TreeGrafter"/>
</dbReference>
<evidence type="ECO:0000259" key="2">
    <source>
        <dbReference type="Pfam" id="PF09335"/>
    </source>
</evidence>
<dbReference type="RefSeq" id="WP_004509766.1">
    <property type="nucleotide sequence ID" value="NZ_JAIQ01000038.1"/>
</dbReference>
<dbReference type="InterPro" id="IPR051311">
    <property type="entry name" value="DedA_domain"/>
</dbReference>
<feature type="transmembrane region" description="Helical" evidence="1">
    <location>
        <begin position="153"/>
        <end position="172"/>
    </location>
</feature>
<reference evidence="3 4" key="1">
    <citation type="submission" date="2014-01" db="EMBL/GenBank/DDBJ databases">
        <title>Development of a Comparative Genomic Fingerprinting Assay for High Resolution Genotyping of Arcobacter butzleri.</title>
        <authorList>
            <person name="Webb A.L."/>
            <person name="Inglis G.D."/>
            <person name="Kruczkiewicz P."/>
            <person name="Selinger L.B."/>
            <person name="Taboada E.N."/>
        </authorList>
    </citation>
    <scope>NUCLEOTIDE SEQUENCE [LARGE SCALE GENOMIC DNA]</scope>
    <source>
        <strain evidence="3 4">L348</strain>
    </source>
</reference>
<feature type="transmembrane region" description="Helical" evidence="1">
    <location>
        <begin position="37"/>
        <end position="60"/>
    </location>
</feature>
<feature type="transmembrane region" description="Helical" evidence="1">
    <location>
        <begin position="121"/>
        <end position="141"/>
    </location>
</feature>